<evidence type="ECO:0000313" key="3">
    <source>
        <dbReference type="EMBL" id="PAB00724.1"/>
    </source>
</evidence>
<name>A0A1L8R8V1_9ENTE</name>
<evidence type="ECO:0000313" key="4">
    <source>
        <dbReference type="Proteomes" id="UP000182835"/>
    </source>
</evidence>
<accession>A0A1L8R8V1</accession>
<keyword evidence="1" id="KW-0472">Membrane</keyword>
<dbReference type="Proteomes" id="UP000216797">
    <property type="component" value="Unassembled WGS sequence"/>
</dbReference>
<keyword evidence="1" id="KW-1133">Transmembrane helix</keyword>
<evidence type="ECO:0000313" key="5">
    <source>
        <dbReference type="Proteomes" id="UP000216797"/>
    </source>
</evidence>
<feature type="transmembrane region" description="Helical" evidence="1">
    <location>
        <begin position="31"/>
        <end position="48"/>
    </location>
</feature>
<evidence type="ECO:0008006" key="6">
    <source>
        <dbReference type="Google" id="ProtNLM"/>
    </source>
</evidence>
<dbReference type="AlphaFoldDB" id="A0A1L8R8V1"/>
<dbReference type="RefSeq" id="WP_071864178.1">
    <property type="nucleotide sequence ID" value="NZ_JBHLVQ010000033.1"/>
</dbReference>
<dbReference type="Proteomes" id="UP000182835">
    <property type="component" value="Unassembled WGS sequence"/>
</dbReference>
<evidence type="ECO:0000313" key="2">
    <source>
        <dbReference type="EMBL" id="OJG16164.1"/>
    </source>
</evidence>
<dbReference type="EMBL" id="LHUG01000005">
    <property type="protein sequence ID" value="PAB00724.1"/>
    <property type="molecule type" value="Genomic_DNA"/>
</dbReference>
<feature type="transmembrane region" description="Helical" evidence="1">
    <location>
        <begin position="60"/>
        <end position="79"/>
    </location>
</feature>
<dbReference type="EMBL" id="JXKG01000003">
    <property type="protein sequence ID" value="OJG16164.1"/>
    <property type="molecule type" value="Genomic_DNA"/>
</dbReference>
<proteinExistence type="predicted"/>
<gene>
    <name evidence="3" type="ORF">AKL21_05555</name>
    <name evidence="2" type="ORF">RU96_GL001661</name>
</gene>
<comment type="caution">
    <text evidence="2">The sequence shown here is derived from an EMBL/GenBank/DDBJ whole genome shotgun (WGS) entry which is preliminary data.</text>
</comment>
<reference evidence="2 4" key="1">
    <citation type="submission" date="2014-12" db="EMBL/GenBank/DDBJ databases">
        <title>Draft genome sequences of 29 type strains of Enterococci.</title>
        <authorList>
            <person name="Zhong Z."/>
            <person name="Sun Z."/>
            <person name="Liu W."/>
            <person name="Zhang W."/>
            <person name="Zhang H."/>
        </authorList>
    </citation>
    <scope>NUCLEOTIDE SEQUENCE [LARGE SCALE GENOMIC DNA]</scope>
    <source>
        <strain evidence="2 4">DSM 21207</strain>
    </source>
</reference>
<keyword evidence="1" id="KW-0812">Transmembrane</keyword>
<evidence type="ECO:0000256" key="1">
    <source>
        <dbReference type="SAM" id="Phobius"/>
    </source>
</evidence>
<feature type="transmembrane region" description="Helical" evidence="1">
    <location>
        <begin position="6"/>
        <end position="24"/>
    </location>
</feature>
<reference evidence="3 5" key="2">
    <citation type="submission" date="2015-08" db="EMBL/GenBank/DDBJ databases">
        <title>Enterococcus genome sequence.</title>
        <authorList>
            <person name="Acedo J.Z."/>
            <person name="Vederas J.C."/>
        </authorList>
    </citation>
    <scope>NUCLEOTIDE SEQUENCE [LARGE SCALE GENOMIC DNA]</scope>
    <source>
        <strain evidence="3 5">49</strain>
    </source>
</reference>
<sequence>MERISGLLFWIPVALFLIISAFFIKWDRHKAILAFLLVLLLFFFRQVLHHRHFESPTLLVIRIGCLFVSFLALILYLLYDHKNR</sequence>
<keyword evidence="5" id="KW-1185">Reference proteome</keyword>
<dbReference type="OrthoDB" id="2194302at2"/>
<protein>
    <recommendedName>
        <fullName evidence="6">Glucose uptake protein</fullName>
    </recommendedName>
</protein>
<organism evidence="2 4">
    <name type="scientific">Enterococcus canintestini</name>
    <dbReference type="NCBI Taxonomy" id="317010"/>
    <lineage>
        <taxon>Bacteria</taxon>
        <taxon>Bacillati</taxon>
        <taxon>Bacillota</taxon>
        <taxon>Bacilli</taxon>
        <taxon>Lactobacillales</taxon>
        <taxon>Enterococcaceae</taxon>
        <taxon>Enterococcus</taxon>
    </lineage>
</organism>